<dbReference type="InParanoid" id="A0A2T3A3G5"/>
<evidence type="ECO:0000313" key="2">
    <source>
        <dbReference type="Proteomes" id="UP000241462"/>
    </source>
</evidence>
<name>A0A2T3A3G5_9PEZI</name>
<accession>A0A2T3A3G5</accession>
<dbReference type="AlphaFoldDB" id="A0A2T3A3G5"/>
<proteinExistence type="predicted"/>
<dbReference type="EMBL" id="KZ678484">
    <property type="protein sequence ID" value="PSR82220.1"/>
    <property type="molecule type" value="Genomic_DNA"/>
</dbReference>
<protein>
    <submittedName>
        <fullName evidence="1">Uncharacterized protein</fullName>
    </submittedName>
</protein>
<reference evidence="1 2" key="1">
    <citation type="journal article" date="2018" name="Mycol. Prog.">
        <title>Coniella lustricola, a new species from submerged detritus.</title>
        <authorList>
            <person name="Raudabaugh D.B."/>
            <person name="Iturriaga T."/>
            <person name="Carver A."/>
            <person name="Mondo S."/>
            <person name="Pangilinan J."/>
            <person name="Lipzen A."/>
            <person name="He G."/>
            <person name="Amirebrahimi M."/>
            <person name="Grigoriev I.V."/>
            <person name="Miller A.N."/>
        </authorList>
    </citation>
    <scope>NUCLEOTIDE SEQUENCE [LARGE SCALE GENOMIC DNA]</scope>
    <source>
        <strain evidence="1 2">B22-T-1</strain>
    </source>
</reference>
<sequence length="192" mass="22018">MPTCFNLASRSPAAGIKSKSRPRQQPVSLQKSCTYIEIMRSQLLSLFPWTATTNHCSDVWTSWGMCEQCPSSWGFGAHSIMQWQQARRSYPVVDCLPAPRVQVVMPNGDAADIGRRRLVMSAFVCHRLVWSTERDLCCMRINEKSTIRKERSRVGGQANLGRQRQRAMWCSRNARVCNGRLLSIPWPYRLRL</sequence>
<organism evidence="1 2">
    <name type="scientific">Coniella lustricola</name>
    <dbReference type="NCBI Taxonomy" id="2025994"/>
    <lineage>
        <taxon>Eukaryota</taxon>
        <taxon>Fungi</taxon>
        <taxon>Dikarya</taxon>
        <taxon>Ascomycota</taxon>
        <taxon>Pezizomycotina</taxon>
        <taxon>Sordariomycetes</taxon>
        <taxon>Sordariomycetidae</taxon>
        <taxon>Diaporthales</taxon>
        <taxon>Schizoparmaceae</taxon>
        <taxon>Coniella</taxon>
    </lineage>
</organism>
<gene>
    <name evidence="1" type="ORF">BD289DRAFT_22911</name>
</gene>
<evidence type="ECO:0000313" key="1">
    <source>
        <dbReference type="EMBL" id="PSR82220.1"/>
    </source>
</evidence>
<dbReference type="Proteomes" id="UP000241462">
    <property type="component" value="Unassembled WGS sequence"/>
</dbReference>
<keyword evidence="2" id="KW-1185">Reference proteome</keyword>